<name>A0A024FXR6_9STRA</name>
<dbReference type="EMBL" id="CAIX01001043">
    <property type="protein sequence ID" value="CCI11444.1"/>
    <property type="molecule type" value="Genomic_DNA"/>
</dbReference>
<dbReference type="Proteomes" id="UP000053237">
    <property type="component" value="Unassembled WGS sequence"/>
</dbReference>
<keyword evidence="3" id="KW-1185">Reference proteome</keyword>
<gene>
    <name evidence="2" type="ORF">BN9_129160</name>
</gene>
<protein>
    <submittedName>
        <fullName evidence="2">Uncharacterized protein</fullName>
    </submittedName>
</protein>
<reference evidence="2 3" key="1">
    <citation type="submission" date="2012-05" db="EMBL/GenBank/DDBJ databases">
        <title>Recombination and specialization in a pathogen metapopulation.</title>
        <authorList>
            <person name="Gardiner A."/>
            <person name="Kemen E."/>
            <person name="Schultz-Larsen T."/>
            <person name="MacLean D."/>
            <person name="Van Oosterhout C."/>
            <person name="Jones J.D.G."/>
        </authorList>
    </citation>
    <scope>NUCLEOTIDE SEQUENCE [LARGE SCALE GENOMIC DNA]</scope>
    <source>
        <strain evidence="2 3">Ac Nc2</strain>
    </source>
</reference>
<dbReference type="AlphaFoldDB" id="A0A024FXR6"/>
<feature type="signal peptide" evidence="1">
    <location>
        <begin position="1"/>
        <end position="16"/>
    </location>
</feature>
<dbReference type="InParanoid" id="A0A024FXR6"/>
<comment type="caution">
    <text evidence="2">The sequence shown here is derived from an EMBL/GenBank/DDBJ whole genome shotgun (WGS) entry which is preliminary data.</text>
</comment>
<feature type="chain" id="PRO_5001531911" evidence="1">
    <location>
        <begin position="17"/>
        <end position="137"/>
    </location>
</feature>
<evidence type="ECO:0000256" key="1">
    <source>
        <dbReference type="SAM" id="SignalP"/>
    </source>
</evidence>
<sequence length="137" mass="15510">MEFLMVSILLFRKSWLIIIPDIAKFPTICIDRDEAFFLISSTNRIGSLGFVPIRIQAFFSDIHAPVRISSWSWSQGNFSEKSTATSYCFAFTQTSYCFTDARGSYDVWIDIDSTSVCDELGQDLPLNFFDSVNVLGS</sequence>
<evidence type="ECO:0000313" key="3">
    <source>
        <dbReference type="Proteomes" id="UP000053237"/>
    </source>
</evidence>
<proteinExistence type="predicted"/>
<accession>A0A024FXR6</accession>
<keyword evidence="1" id="KW-0732">Signal</keyword>
<evidence type="ECO:0000313" key="2">
    <source>
        <dbReference type="EMBL" id="CCI11444.1"/>
    </source>
</evidence>
<organism evidence="2 3">
    <name type="scientific">Albugo candida</name>
    <dbReference type="NCBI Taxonomy" id="65357"/>
    <lineage>
        <taxon>Eukaryota</taxon>
        <taxon>Sar</taxon>
        <taxon>Stramenopiles</taxon>
        <taxon>Oomycota</taxon>
        <taxon>Peronosporomycetes</taxon>
        <taxon>Albuginales</taxon>
        <taxon>Albuginaceae</taxon>
        <taxon>Albugo</taxon>
    </lineage>
</organism>